<feature type="region of interest" description="Disordered" evidence="1">
    <location>
        <begin position="1"/>
        <end position="39"/>
    </location>
</feature>
<evidence type="ECO:0000256" key="1">
    <source>
        <dbReference type="SAM" id="MobiDB-lite"/>
    </source>
</evidence>
<accession>A0AAE1GIZ3</accession>
<evidence type="ECO:0000313" key="2">
    <source>
        <dbReference type="EMBL" id="KAK3892697.1"/>
    </source>
</evidence>
<name>A0AAE1GIZ3_PETCI</name>
<sequence>MQKSAEKARECRKRRREGRERNEEEESNATERTPSTSHAHLAPHLQLRKDIYASFLHCSSTDDNPQHHLCPKTPDSYCFYQRAKANNKPVPSHKTMKVSFQLSSALRQKVWGEYKRLTSDKILSACLLGKTQNPNEHLHSRIWRYCSKYKNANKNILDFSVAQAVLDYNVGYQEGFIVPLLGEPFTDIHKPTLKKRDEKRESC</sequence>
<reference evidence="2" key="1">
    <citation type="submission" date="2023-10" db="EMBL/GenBank/DDBJ databases">
        <title>Genome assemblies of two species of porcelain crab, Petrolisthes cinctipes and Petrolisthes manimaculis (Anomura: Porcellanidae).</title>
        <authorList>
            <person name="Angst P."/>
        </authorList>
    </citation>
    <scope>NUCLEOTIDE SEQUENCE</scope>
    <source>
        <strain evidence="2">PB745_01</strain>
        <tissue evidence="2">Gill</tissue>
    </source>
</reference>
<dbReference type="AlphaFoldDB" id="A0AAE1GIZ3"/>
<comment type="caution">
    <text evidence="2">The sequence shown here is derived from an EMBL/GenBank/DDBJ whole genome shotgun (WGS) entry which is preliminary data.</text>
</comment>
<organism evidence="2 3">
    <name type="scientific">Petrolisthes cinctipes</name>
    <name type="common">Flat porcelain crab</name>
    <dbReference type="NCBI Taxonomy" id="88211"/>
    <lineage>
        <taxon>Eukaryota</taxon>
        <taxon>Metazoa</taxon>
        <taxon>Ecdysozoa</taxon>
        <taxon>Arthropoda</taxon>
        <taxon>Crustacea</taxon>
        <taxon>Multicrustacea</taxon>
        <taxon>Malacostraca</taxon>
        <taxon>Eumalacostraca</taxon>
        <taxon>Eucarida</taxon>
        <taxon>Decapoda</taxon>
        <taxon>Pleocyemata</taxon>
        <taxon>Anomura</taxon>
        <taxon>Galatheoidea</taxon>
        <taxon>Porcellanidae</taxon>
        <taxon>Petrolisthes</taxon>
    </lineage>
</organism>
<gene>
    <name evidence="2" type="ORF">Pcinc_003489</name>
</gene>
<dbReference type="EMBL" id="JAWQEG010000249">
    <property type="protein sequence ID" value="KAK3892697.1"/>
    <property type="molecule type" value="Genomic_DNA"/>
</dbReference>
<protein>
    <submittedName>
        <fullName evidence="2">Uncharacterized protein</fullName>
    </submittedName>
</protein>
<keyword evidence="3" id="KW-1185">Reference proteome</keyword>
<evidence type="ECO:0000313" key="3">
    <source>
        <dbReference type="Proteomes" id="UP001286313"/>
    </source>
</evidence>
<proteinExistence type="predicted"/>
<dbReference type="Proteomes" id="UP001286313">
    <property type="component" value="Unassembled WGS sequence"/>
</dbReference>